<dbReference type="KEGG" id="zmp:Zymop_0881"/>
<dbReference type="RefSeq" id="WP_013934176.1">
    <property type="nucleotide sequence ID" value="NC_015709.1"/>
</dbReference>
<dbReference type="AlphaFoldDB" id="F8ESK5"/>
<dbReference type="HOGENOM" id="CLU_080664_0_1_5"/>
<dbReference type="eggNOG" id="ENOG5033X1H">
    <property type="taxonomic scope" value="Bacteria"/>
</dbReference>
<accession>F8ESK5</accession>
<dbReference type="Proteomes" id="UP000000491">
    <property type="component" value="Chromosome"/>
</dbReference>
<dbReference type="STRING" id="579138.Zymop_0881"/>
<reference evidence="2 3" key="1">
    <citation type="journal article" date="2011" name="J. Bacteriol.">
        <title>Genome sequence of the ethanol-producing Zymomonas mobilis subsp. pomaceae lectotype strain ATCC 29192.</title>
        <authorList>
            <person name="Kouvelis V.N."/>
            <person name="Davenport K.W."/>
            <person name="Brettin T.S."/>
            <person name="Bruce D."/>
            <person name="Detter C."/>
            <person name="Han C.S."/>
            <person name="Nolan M."/>
            <person name="Tapia R."/>
            <person name="Damoulaki A."/>
            <person name="Kyrpides N.C."/>
            <person name="Typas M.A."/>
            <person name="Pappas K.M."/>
        </authorList>
    </citation>
    <scope>NUCLEOTIDE SEQUENCE [LARGE SCALE GENOMIC DNA]</scope>
    <source>
        <strain evidence="3">ATCC 29192 / DSM 22645 / JCM 10191 / CCUG 17912 / NBRC 13757 / NCIMB 11200 / NRRL B-4491 / Barker I</strain>
    </source>
</reference>
<dbReference type="Gene3D" id="3.30.70.100">
    <property type="match status" value="1"/>
</dbReference>
<evidence type="ECO:0000313" key="2">
    <source>
        <dbReference type="EMBL" id="AEI37780.1"/>
    </source>
</evidence>
<name>F8ESK5_ZYMMT</name>
<sequence>MKIMPKHACLGIVFITACITQGATMAQGQVEPVKSLSHAAVTAQKLLDEVGKAQFTSPDFRPGLVRHVVMFRFNQQTTAVERKKVTEHFLALATLSRRPDGRSVVVSIETGAQNSGENADLGLEQGYLVTFNSEGDRNYYVGQPLVKDPAFFDAAHEKFKQFAGPFLAEAVVFDFSVTSKKPA</sequence>
<dbReference type="PROSITE" id="PS51502">
    <property type="entry name" value="S_R_A_B_BARREL"/>
    <property type="match status" value="1"/>
</dbReference>
<dbReference type="EMBL" id="CP002865">
    <property type="protein sequence ID" value="AEI37780.1"/>
    <property type="molecule type" value="Genomic_DNA"/>
</dbReference>
<feature type="domain" description="Stress-response A/B barrel" evidence="1">
    <location>
        <begin position="65"/>
        <end position="175"/>
    </location>
</feature>
<dbReference type="InterPro" id="IPR013097">
    <property type="entry name" value="Dabb"/>
</dbReference>
<dbReference type="SUPFAM" id="SSF54909">
    <property type="entry name" value="Dimeric alpha+beta barrel"/>
    <property type="match status" value="1"/>
</dbReference>
<protein>
    <submittedName>
        <fullName evidence="2">Stress responsive alpha-beta barrel domain protein</fullName>
    </submittedName>
</protein>
<organism evidence="2 3">
    <name type="scientific">Zymomonas mobilis subsp. pomaceae (strain ATCC 29192 / DSM 22645 / JCM 10191 / CCUG 17912 / NBRC 13757 / NCIMB 11200 / NRRL B-4491 / Barker I)</name>
    <dbReference type="NCBI Taxonomy" id="579138"/>
    <lineage>
        <taxon>Bacteria</taxon>
        <taxon>Pseudomonadati</taxon>
        <taxon>Pseudomonadota</taxon>
        <taxon>Alphaproteobacteria</taxon>
        <taxon>Sphingomonadales</taxon>
        <taxon>Zymomonadaceae</taxon>
        <taxon>Zymomonas</taxon>
    </lineage>
</organism>
<dbReference type="InterPro" id="IPR011008">
    <property type="entry name" value="Dimeric_a/b-barrel"/>
</dbReference>
<dbReference type="Pfam" id="PF07876">
    <property type="entry name" value="Dabb"/>
    <property type="match status" value="1"/>
</dbReference>
<evidence type="ECO:0000259" key="1">
    <source>
        <dbReference type="PROSITE" id="PS51502"/>
    </source>
</evidence>
<dbReference type="PROSITE" id="PS51257">
    <property type="entry name" value="PROKAR_LIPOPROTEIN"/>
    <property type="match status" value="1"/>
</dbReference>
<gene>
    <name evidence="2" type="ordered locus">Zymop_0881</name>
</gene>
<dbReference type="SMART" id="SM00886">
    <property type="entry name" value="Dabb"/>
    <property type="match status" value="1"/>
</dbReference>
<proteinExistence type="predicted"/>
<dbReference type="PATRIC" id="fig|579138.3.peg.925"/>
<evidence type="ECO:0000313" key="3">
    <source>
        <dbReference type="Proteomes" id="UP000000491"/>
    </source>
</evidence>